<dbReference type="OrthoDB" id="692077at2759"/>
<dbReference type="AlphaFoldDB" id="A0A9E7EBV7"/>
<keyword evidence="2" id="KW-1185">Reference proteome</keyword>
<proteinExistence type="predicted"/>
<protein>
    <recommendedName>
        <fullName evidence="3">WRKY domain-containing protein</fullName>
    </recommendedName>
</protein>
<evidence type="ECO:0008006" key="3">
    <source>
        <dbReference type="Google" id="ProtNLM"/>
    </source>
</evidence>
<sequence>MENSLIFDSVIQEIEHAFDLTKKLQSHVELGSCSDRLKELVRVLEDDLLQIVRSRKNDVKPQKKPTASLDVPVRIDRRKIYVRREITATPFDHDHQWRKYGEKKITGCIFSRKASIKWQTSLVAASSANDDNIDKEQDDVHFWTNRDKSLLSSHAHVTGATTGALTARIKDAQRKCKSNNRPHLCFSSLTQDDTRAELPPLELMTMTRSILQLLMSQR</sequence>
<evidence type="ECO:0000313" key="1">
    <source>
        <dbReference type="EMBL" id="URD74075.1"/>
    </source>
</evidence>
<gene>
    <name evidence="1" type="ORF">MUK42_08615</name>
</gene>
<organism evidence="1 2">
    <name type="scientific">Musa troglodytarum</name>
    <name type="common">fe'i banana</name>
    <dbReference type="NCBI Taxonomy" id="320322"/>
    <lineage>
        <taxon>Eukaryota</taxon>
        <taxon>Viridiplantae</taxon>
        <taxon>Streptophyta</taxon>
        <taxon>Embryophyta</taxon>
        <taxon>Tracheophyta</taxon>
        <taxon>Spermatophyta</taxon>
        <taxon>Magnoliopsida</taxon>
        <taxon>Liliopsida</taxon>
        <taxon>Zingiberales</taxon>
        <taxon>Musaceae</taxon>
        <taxon>Musa</taxon>
    </lineage>
</organism>
<name>A0A9E7EBV7_9LILI</name>
<evidence type="ECO:0000313" key="2">
    <source>
        <dbReference type="Proteomes" id="UP001055439"/>
    </source>
</evidence>
<accession>A0A9E7EBV7</accession>
<dbReference type="EMBL" id="CP097502">
    <property type="protein sequence ID" value="URD74075.1"/>
    <property type="molecule type" value="Genomic_DNA"/>
</dbReference>
<reference evidence="1" key="1">
    <citation type="submission" date="2022-05" db="EMBL/GenBank/DDBJ databases">
        <title>The Musa troglodytarum L. genome provides insights into the mechanism of non-climacteric behaviour and enrichment of carotenoids.</title>
        <authorList>
            <person name="Wang J."/>
        </authorList>
    </citation>
    <scope>NUCLEOTIDE SEQUENCE</scope>
    <source>
        <tissue evidence="1">Leaf</tissue>
    </source>
</reference>
<dbReference type="Proteomes" id="UP001055439">
    <property type="component" value="Chromosome 1"/>
</dbReference>